<dbReference type="Proteomes" id="UP001154259">
    <property type="component" value="Unassembled WGS sequence"/>
</dbReference>
<dbReference type="EMBL" id="CAMXCM010000004">
    <property type="protein sequence ID" value="CAI3947631.1"/>
    <property type="molecule type" value="Genomic_DNA"/>
</dbReference>
<gene>
    <name evidence="2" type="ORF">R53529_LOCUS1529</name>
    <name evidence="1" type="ORF">R53530_LOCUS1623</name>
</gene>
<dbReference type="AlphaFoldDB" id="A0A9W4X775"/>
<name>A0A9W4X775_9PROT</name>
<evidence type="ECO:0000313" key="2">
    <source>
        <dbReference type="EMBL" id="CAI3948105.1"/>
    </source>
</evidence>
<dbReference type="EMBL" id="CAMXCS010000003">
    <property type="protein sequence ID" value="CAI3948105.1"/>
    <property type="molecule type" value="Genomic_DNA"/>
</dbReference>
<protein>
    <submittedName>
        <fullName evidence="1">Uncharacterized protein</fullName>
    </submittedName>
</protein>
<proteinExistence type="predicted"/>
<dbReference type="Proteomes" id="UP001154255">
    <property type="component" value="Unassembled WGS sequence"/>
</dbReference>
<organism evidence="1 3">
    <name type="scientific">Commensalibacter communis</name>
    <dbReference type="NCBI Taxonomy" id="2972786"/>
    <lineage>
        <taxon>Bacteria</taxon>
        <taxon>Pseudomonadati</taxon>
        <taxon>Pseudomonadota</taxon>
        <taxon>Alphaproteobacteria</taxon>
        <taxon>Acetobacterales</taxon>
        <taxon>Acetobacteraceae</taxon>
    </lineage>
</organism>
<keyword evidence="4" id="KW-1185">Reference proteome</keyword>
<comment type="caution">
    <text evidence="1">The sequence shown here is derived from an EMBL/GenBank/DDBJ whole genome shotgun (WGS) entry which is preliminary data.</text>
</comment>
<sequence>MNMLLSGKNLVLQSKSEATDYIAWLELSLQDQLKPIYPLRTDNYAMLGHSKYHYICPIERA</sequence>
<evidence type="ECO:0000313" key="1">
    <source>
        <dbReference type="EMBL" id="CAI3947631.1"/>
    </source>
</evidence>
<dbReference type="RefSeq" id="WP_271789961.1">
    <property type="nucleotide sequence ID" value="NZ_CAMXCJ010000004.1"/>
</dbReference>
<reference evidence="1" key="1">
    <citation type="submission" date="2022-10" db="EMBL/GenBank/DDBJ databases">
        <authorList>
            <person name="Botero Cardona J."/>
        </authorList>
    </citation>
    <scope>NUCLEOTIDE SEQUENCE</scope>
    <source>
        <strain evidence="1">LMG 31819</strain>
        <strain evidence="2">R-53529</strain>
    </source>
</reference>
<evidence type="ECO:0000313" key="4">
    <source>
        <dbReference type="Proteomes" id="UP001154259"/>
    </source>
</evidence>
<accession>A0A9W4X775</accession>
<evidence type="ECO:0000313" key="3">
    <source>
        <dbReference type="Proteomes" id="UP001154255"/>
    </source>
</evidence>